<organism evidence="11">
    <name type="scientific">Enterobius vermicularis</name>
    <name type="common">Human pinworm</name>
    <dbReference type="NCBI Taxonomy" id="51028"/>
    <lineage>
        <taxon>Eukaryota</taxon>
        <taxon>Metazoa</taxon>
        <taxon>Ecdysozoa</taxon>
        <taxon>Nematoda</taxon>
        <taxon>Chromadorea</taxon>
        <taxon>Rhabditida</taxon>
        <taxon>Spirurina</taxon>
        <taxon>Oxyuridomorpha</taxon>
        <taxon>Oxyuroidea</taxon>
        <taxon>Oxyuridae</taxon>
        <taxon>Enterobius</taxon>
    </lineage>
</organism>
<feature type="region of interest" description="Disordered" evidence="7">
    <location>
        <begin position="73"/>
        <end position="109"/>
    </location>
</feature>
<feature type="region of interest" description="Disordered" evidence="7">
    <location>
        <begin position="387"/>
        <end position="412"/>
    </location>
</feature>
<evidence type="ECO:0000256" key="3">
    <source>
        <dbReference type="ARBA" id="ARBA00022771"/>
    </source>
</evidence>
<feature type="compositionally biased region" description="Polar residues" evidence="7">
    <location>
        <begin position="399"/>
        <end position="412"/>
    </location>
</feature>
<dbReference type="EMBL" id="UXUI01007287">
    <property type="protein sequence ID" value="VDD86776.1"/>
    <property type="molecule type" value="Genomic_DNA"/>
</dbReference>
<proteinExistence type="inferred from homology"/>
<feature type="domain" description="Polycomb protein VEFS-Box" evidence="8">
    <location>
        <begin position="896"/>
        <end position="985"/>
    </location>
</feature>
<gene>
    <name evidence="9" type="ORF">EVEC_LOCUS1919</name>
</gene>
<dbReference type="InterPro" id="IPR019135">
    <property type="entry name" value="Polycomb_protein_VEFS-Box"/>
</dbReference>
<protein>
    <submittedName>
        <fullName evidence="11">VEFS-Box domain-containing protein</fullName>
    </submittedName>
</protein>
<evidence type="ECO:0000256" key="7">
    <source>
        <dbReference type="SAM" id="MobiDB-lite"/>
    </source>
</evidence>
<evidence type="ECO:0000259" key="8">
    <source>
        <dbReference type="Pfam" id="PF09733"/>
    </source>
</evidence>
<dbReference type="STRING" id="51028.A0A0N4UXF2"/>
<evidence type="ECO:0000256" key="5">
    <source>
        <dbReference type="ARBA" id="ARBA00023015"/>
    </source>
</evidence>
<keyword evidence="2" id="KW-0479">Metal-binding</keyword>
<name>A0A0N4UXF2_ENTVE</name>
<dbReference type="CDD" id="cd21521">
    <property type="entry name" value="VEFS-box"/>
    <property type="match status" value="1"/>
</dbReference>
<keyword evidence="6" id="KW-0804">Transcription</keyword>
<keyword evidence="5" id="KW-0805">Transcription regulation</keyword>
<dbReference type="GO" id="GO:0008270">
    <property type="term" value="F:zinc ion binding"/>
    <property type="evidence" value="ECO:0007669"/>
    <property type="project" value="UniProtKB-KW"/>
</dbReference>
<evidence type="ECO:0000313" key="11">
    <source>
        <dbReference type="WBParaSite" id="EVEC_0000221101-mRNA-1"/>
    </source>
</evidence>
<evidence type="ECO:0000256" key="1">
    <source>
        <dbReference type="ARBA" id="ARBA00007416"/>
    </source>
</evidence>
<keyword evidence="3" id="KW-0863">Zinc-finger</keyword>
<dbReference type="WBParaSite" id="EVEC_0000221101-mRNA-1">
    <property type="protein sequence ID" value="EVEC_0000221101-mRNA-1"/>
    <property type="gene ID" value="EVEC_0000221101"/>
</dbReference>
<dbReference type="Proteomes" id="UP000274131">
    <property type="component" value="Unassembled WGS sequence"/>
</dbReference>
<dbReference type="Pfam" id="PF09733">
    <property type="entry name" value="VEFS-Box"/>
    <property type="match status" value="1"/>
</dbReference>
<evidence type="ECO:0000256" key="6">
    <source>
        <dbReference type="ARBA" id="ARBA00023163"/>
    </source>
</evidence>
<keyword evidence="10" id="KW-1185">Reference proteome</keyword>
<keyword evidence="4" id="KW-0862">Zinc</keyword>
<dbReference type="OrthoDB" id="166746at2759"/>
<evidence type="ECO:0000313" key="10">
    <source>
        <dbReference type="Proteomes" id="UP000274131"/>
    </source>
</evidence>
<comment type="similarity">
    <text evidence="1">Belongs to the VEFS (VRN2-EMF2-FIS2-SU(Z)12) family.</text>
</comment>
<dbReference type="AlphaFoldDB" id="A0A0N4UXF2"/>
<evidence type="ECO:0000256" key="4">
    <source>
        <dbReference type="ARBA" id="ARBA00022833"/>
    </source>
</evidence>
<sequence length="1143" mass="128935">MKYLVEELGCFEWMMRPPKVNRVPRISTSLKSPVSDKKQCFVMNGCIQSHESSSPGPSKLNDNSMASLRNGRIRGIHSGDSSSEVDTNEDITESANNARKRRCQSSLSAGGQPVFKKPCIEGETVSGERSNQYGTLSSPSMIALAYIVTSKERQFKWAIRLYRYLNTKNSAFDSSSRSRLFLKRNLVYMRPKACEPDYKTGVATLGPTCRRKRFPVRTFQHKFDNLLSVVDRIYRERKKKCFFGSPSDRILSSFITRSDGEGKSPFVTPVQSPEKGMGFSEPTAVMKFIDVRNKDLPGSRRAKITVHTASEIDDVFGEIRRLQGATTFMQVNVKRTKPIGIDLPRGIGTLGPRQKKRNDYVILRVTFSEEENAKITGGRTLRCVPSRQAETAEIKMTRRSSANKTMSPSSSSDDALVMYGARCVASVTTGTSGNGVIYGDGSINLVPSDWLGSKNVLGRDGSNAKRLLDLGKKNHTGPFVKIIVASDAGEESSSSEEDEETRSCSTSRSVSVCSTRSRPHSGGTQPEVNPPTPCEDSFQSFLKARFKRELSLQFPKEICYRFITRYSDEPDTCFPESVFRRISDMPPNWASCAETKDLSENIVNGFKTPVKKFSSPLREAEAVSPLKELKRYNGVFCSPTQPVPRETSKSLKPSAKIINGYKGKSRQHPSRLDAMAVGFPLDELLSDDSVQEYSLVETIDNCGAMGSFEKFFMPSPKKAVYREDVTSSSSDKSNATQVDSSGVVTRCIAPPNKCFFCLGTFPDMFALLLHMRTSYPRLDIVYRGDSRKTAAINRAAPVCIDVFLREDFDGSYEGSVSRQYRNFRDPNVSQRCVPNDRLTCLVLKDEARALRKTRRDLSIFFTKGDREKRAMKGINSAYFGFRSRHPLMDSSRLTTKQTDQEWLRMYIIRQIEDFLDLSRLEKDFLILWNIFLLDLDHKPFGRCHLYRTCRLFLQKHRQDIIAKNLTTAWTLHLAAFHEREALDPDEVYDLIMRLKDKDYDPEKDVCHIVYSTRQRQKATMSSRKEPRWLKAPPIAGPKVFSLRSSSAAKLSAADTNSDNEDLFKKIRESKEREERSSSYAGEERPKTPLRILIVLVLVFISAVLHASKSPLLGISDFICTAKHFKTAEVHWEIACNKAGDLEK</sequence>
<evidence type="ECO:0000313" key="9">
    <source>
        <dbReference type="EMBL" id="VDD86776.1"/>
    </source>
</evidence>
<reference evidence="11" key="1">
    <citation type="submission" date="2017-02" db="UniProtKB">
        <authorList>
            <consortium name="WormBaseParasite"/>
        </authorList>
    </citation>
    <scope>IDENTIFICATION</scope>
</reference>
<feature type="region of interest" description="Disordered" evidence="7">
    <location>
        <begin position="486"/>
        <end position="534"/>
    </location>
</feature>
<feature type="compositionally biased region" description="Acidic residues" evidence="7">
    <location>
        <begin position="488"/>
        <end position="500"/>
    </location>
</feature>
<reference evidence="9 10" key="2">
    <citation type="submission" date="2018-10" db="EMBL/GenBank/DDBJ databases">
        <authorList>
            <consortium name="Pathogen Informatics"/>
        </authorList>
    </citation>
    <scope>NUCLEOTIDE SEQUENCE [LARGE SCALE GENOMIC DNA]</scope>
</reference>
<evidence type="ECO:0000256" key="2">
    <source>
        <dbReference type="ARBA" id="ARBA00022723"/>
    </source>
</evidence>
<accession>A0A0N4UXF2</accession>
<feature type="compositionally biased region" description="Low complexity" evidence="7">
    <location>
        <begin position="503"/>
        <end position="516"/>
    </location>
</feature>